<feature type="domain" description="RNase H type-1" evidence="1">
    <location>
        <begin position="152"/>
        <end position="274"/>
    </location>
</feature>
<dbReference type="RefSeq" id="XP_027071929.2">
    <property type="nucleotide sequence ID" value="XM_027216128.2"/>
</dbReference>
<sequence>MDSNILVVGQMAHGSSSSSNDAVWKKIWLLDIPNKKRHFLWHICQNCLPIPDNLQKRRIPIDVKCVDEWVKKILQSLPPKDYKDFAALSYEIWGNRNDAFFNGKARHPLTLVSYALNSQVTFREANLQATTIQSPRHSSVWSLPLASHFKVNFDASISTIHQIVGIGVVVRSCDGQFIAGLSKKLRILSSAELAEALAAREVALLAKILMIPSFILEGDAFSVIKHISSSDEILSDLGSVLEVIRITLSAQHLADIVWTPRDANKVVHCLVNFAKTSSLLESLRLLSNN</sequence>
<accession>A0A6P6T0T9</accession>
<dbReference type="GO" id="GO:0003676">
    <property type="term" value="F:nucleic acid binding"/>
    <property type="evidence" value="ECO:0007669"/>
    <property type="project" value="InterPro"/>
</dbReference>
<dbReference type="OrthoDB" id="959921at2759"/>
<dbReference type="PANTHER" id="PTHR47723:SF21">
    <property type="entry name" value="POLYNUCLEOTIDYL TRANSFERASE, RIBONUCLEASE H-LIKE SUPERFAMILY PROTEIN"/>
    <property type="match status" value="1"/>
</dbReference>
<dbReference type="Pfam" id="PF13456">
    <property type="entry name" value="RVT_3"/>
    <property type="match status" value="1"/>
</dbReference>
<dbReference type="Proteomes" id="UP001652660">
    <property type="component" value="Chromosome 6e"/>
</dbReference>
<dbReference type="CDD" id="cd06222">
    <property type="entry name" value="RNase_H_like"/>
    <property type="match status" value="1"/>
</dbReference>
<dbReference type="GO" id="GO:0004523">
    <property type="term" value="F:RNA-DNA hybrid ribonuclease activity"/>
    <property type="evidence" value="ECO:0007669"/>
    <property type="project" value="InterPro"/>
</dbReference>
<dbReference type="InterPro" id="IPR026960">
    <property type="entry name" value="RVT-Znf"/>
</dbReference>
<reference evidence="4" key="2">
    <citation type="submission" date="2025-08" db="UniProtKB">
        <authorList>
            <consortium name="RefSeq"/>
        </authorList>
    </citation>
    <scope>IDENTIFICATION</scope>
    <source>
        <tissue evidence="4">Leaves</tissue>
    </source>
</reference>
<dbReference type="Gene3D" id="3.30.420.10">
    <property type="entry name" value="Ribonuclease H-like superfamily/Ribonuclease H"/>
    <property type="match status" value="1"/>
</dbReference>
<dbReference type="SUPFAM" id="SSF53098">
    <property type="entry name" value="Ribonuclease H-like"/>
    <property type="match status" value="1"/>
</dbReference>
<feature type="domain" description="Reverse transcriptase zinc-binding" evidence="2">
    <location>
        <begin position="19"/>
        <end position="66"/>
    </location>
</feature>
<name>A0A6P6T0T9_COFAR</name>
<dbReference type="Pfam" id="PF13966">
    <property type="entry name" value="zf-RVT"/>
    <property type="match status" value="1"/>
</dbReference>
<dbReference type="PANTHER" id="PTHR47723">
    <property type="entry name" value="OS05G0353850 PROTEIN"/>
    <property type="match status" value="1"/>
</dbReference>
<gene>
    <name evidence="4" type="primary">LOC113696745</name>
</gene>
<proteinExistence type="predicted"/>
<dbReference type="InterPro" id="IPR002156">
    <property type="entry name" value="RNaseH_domain"/>
</dbReference>
<dbReference type="InterPro" id="IPR044730">
    <property type="entry name" value="RNase_H-like_dom_plant"/>
</dbReference>
<dbReference type="InterPro" id="IPR036397">
    <property type="entry name" value="RNaseH_sf"/>
</dbReference>
<organism evidence="3 4">
    <name type="scientific">Coffea arabica</name>
    <name type="common">Arabian coffee</name>
    <dbReference type="NCBI Taxonomy" id="13443"/>
    <lineage>
        <taxon>Eukaryota</taxon>
        <taxon>Viridiplantae</taxon>
        <taxon>Streptophyta</taxon>
        <taxon>Embryophyta</taxon>
        <taxon>Tracheophyta</taxon>
        <taxon>Spermatophyta</taxon>
        <taxon>Magnoliopsida</taxon>
        <taxon>eudicotyledons</taxon>
        <taxon>Gunneridae</taxon>
        <taxon>Pentapetalae</taxon>
        <taxon>asterids</taxon>
        <taxon>lamiids</taxon>
        <taxon>Gentianales</taxon>
        <taxon>Rubiaceae</taxon>
        <taxon>Ixoroideae</taxon>
        <taxon>Gardenieae complex</taxon>
        <taxon>Bertiereae - Coffeeae clade</taxon>
        <taxon>Coffeeae</taxon>
        <taxon>Coffea</taxon>
    </lineage>
</organism>
<dbReference type="GeneID" id="113696745"/>
<dbReference type="AlphaFoldDB" id="A0A6P6T0T9"/>
<evidence type="ECO:0008006" key="5">
    <source>
        <dbReference type="Google" id="ProtNLM"/>
    </source>
</evidence>
<dbReference type="InterPro" id="IPR053151">
    <property type="entry name" value="RNase_H-like"/>
</dbReference>
<dbReference type="InterPro" id="IPR012337">
    <property type="entry name" value="RNaseH-like_sf"/>
</dbReference>
<keyword evidence="3" id="KW-1185">Reference proteome</keyword>
<evidence type="ECO:0000313" key="3">
    <source>
        <dbReference type="Proteomes" id="UP001652660"/>
    </source>
</evidence>
<reference evidence="3" key="1">
    <citation type="journal article" date="2025" name="Foods">
        <title>Unveiling the Microbial Signatures of Arabica Coffee Cherries: Insights into Ripeness Specific Diversity, Functional Traits, and Implications for Quality and Safety.</title>
        <authorList>
            <consortium name="RefSeq"/>
            <person name="Tenea G.N."/>
            <person name="Cifuentes V."/>
            <person name="Reyes P."/>
            <person name="Cevallos-Vallejos M."/>
        </authorList>
    </citation>
    <scope>NUCLEOTIDE SEQUENCE [LARGE SCALE GENOMIC DNA]</scope>
</reference>
<evidence type="ECO:0000259" key="1">
    <source>
        <dbReference type="Pfam" id="PF13456"/>
    </source>
</evidence>
<evidence type="ECO:0000313" key="4">
    <source>
        <dbReference type="RefSeq" id="XP_027071929.2"/>
    </source>
</evidence>
<evidence type="ECO:0000259" key="2">
    <source>
        <dbReference type="Pfam" id="PF13966"/>
    </source>
</evidence>
<protein>
    <recommendedName>
        <fullName evidence="5">RNase H type-1 domain-containing protein</fullName>
    </recommendedName>
</protein>